<dbReference type="Proteomes" id="UP000199203">
    <property type="component" value="Unassembled WGS sequence"/>
</dbReference>
<reference evidence="2" key="1">
    <citation type="submission" date="2016-10" db="EMBL/GenBank/DDBJ databases">
        <authorList>
            <person name="Varghese N."/>
            <person name="Submissions S."/>
        </authorList>
    </citation>
    <scope>NUCLEOTIDE SEQUENCE [LARGE SCALE GENOMIC DNA]</scope>
    <source>
        <strain evidence="2">DSM 19684</strain>
    </source>
</reference>
<dbReference type="AlphaFoldDB" id="A0A1G7RTS5"/>
<evidence type="ECO:0000313" key="2">
    <source>
        <dbReference type="Proteomes" id="UP000199203"/>
    </source>
</evidence>
<gene>
    <name evidence="1" type="ORF">SAMN05421825_2774</name>
</gene>
<proteinExistence type="predicted"/>
<protein>
    <submittedName>
        <fullName evidence="1">Uncharacterized protein</fullName>
    </submittedName>
</protein>
<evidence type="ECO:0000313" key="1">
    <source>
        <dbReference type="EMBL" id="SDG14044.1"/>
    </source>
</evidence>
<organism evidence="1 2">
    <name type="scientific">Epilithonimonas hungarica</name>
    <dbReference type="NCBI Taxonomy" id="454006"/>
    <lineage>
        <taxon>Bacteria</taxon>
        <taxon>Pseudomonadati</taxon>
        <taxon>Bacteroidota</taxon>
        <taxon>Flavobacteriia</taxon>
        <taxon>Flavobacteriales</taxon>
        <taxon>Weeksellaceae</taxon>
        <taxon>Chryseobacterium group</taxon>
        <taxon>Epilithonimonas</taxon>
    </lineage>
</organism>
<sequence length="85" mass="9875">MSLIVPLMKQDTAGSNLGILIMRSPLRKNYLMGLLRNLEKRSWLRMRLSFSQALTILSRPHLIFYVPTSKNILIIFYLKIVEQVA</sequence>
<keyword evidence="2" id="KW-1185">Reference proteome</keyword>
<accession>A0A1G7RTS5</accession>
<dbReference type="STRING" id="454006.SAMN05421825_2774"/>
<dbReference type="EMBL" id="FNBH01000003">
    <property type="protein sequence ID" value="SDG14044.1"/>
    <property type="molecule type" value="Genomic_DNA"/>
</dbReference>
<name>A0A1G7RTS5_9FLAO</name>